<evidence type="ECO:0000313" key="12">
    <source>
        <dbReference type="Proteomes" id="UP000886523"/>
    </source>
</evidence>
<dbReference type="GO" id="GO:0000750">
    <property type="term" value="P:pheromone-dependent signal transduction involved in conjugation with cellular fusion"/>
    <property type="evidence" value="ECO:0007669"/>
    <property type="project" value="TreeGrafter"/>
</dbReference>
<evidence type="ECO:0000256" key="9">
    <source>
        <dbReference type="ARBA" id="ARBA00023224"/>
    </source>
</evidence>
<evidence type="ECO:0008006" key="13">
    <source>
        <dbReference type="Google" id="ProtNLM"/>
    </source>
</evidence>
<keyword evidence="4 10" id="KW-0812">Transmembrane</keyword>
<gene>
    <name evidence="11" type="ORF">BS47DRAFT_1316884</name>
</gene>
<feature type="transmembrane region" description="Helical" evidence="10">
    <location>
        <begin position="204"/>
        <end position="228"/>
    </location>
</feature>
<evidence type="ECO:0000313" key="11">
    <source>
        <dbReference type="EMBL" id="KAF9514397.1"/>
    </source>
</evidence>
<keyword evidence="5 10" id="KW-1133">Transmembrane helix</keyword>
<dbReference type="Pfam" id="PF02076">
    <property type="entry name" value="STE3"/>
    <property type="match status" value="1"/>
</dbReference>
<keyword evidence="12" id="KW-1185">Reference proteome</keyword>
<keyword evidence="8" id="KW-0675">Receptor</keyword>
<feature type="transmembrane region" description="Helical" evidence="10">
    <location>
        <begin position="69"/>
        <end position="88"/>
    </location>
</feature>
<evidence type="ECO:0000256" key="10">
    <source>
        <dbReference type="SAM" id="Phobius"/>
    </source>
</evidence>
<dbReference type="EMBL" id="MU128961">
    <property type="protein sequence ID" value="KAF9514397.1"/>
    <property type="molecule type" value="Genomic_DNA"/>
</dbReference>
<dbReference type="OrthoDB" id="2874149at2759"/>
<evidence type="ECO:0000256" key="4">
    <source>
        <dbReference type="ARBA" id="ARBA00022692"/>
    </source>
</evidence>
<comment type="caution">
    <text evidence="11">The sequence shown here is derived from an EMBL/GenBank/DDBJ whole genome shotgun (WGS) entry which is preliminary data.</text>
</comment>
<dbReference type="PANTHER" id="PTHR28097">
    <property type="entry name" value="PHEROMONE A FACTOR RECEPTOR"/>
    <property type="match status" value="1"/>
</dbReference>
<keyword evidence="9" id="KW-0807">Transducer</keyword>
<feature type="transmembrane region" description="Helical" evidence="10">
    <location>
        <begin position="35"/>
        <end position="57"/>
    </location>
</feature>
<feature type="transmembrane region" description="Helical" evidence="10">
    <location>
        <begin position="274"/>
        <end position="297"/>
    </location>
</feature>
<evidence type="ECO:0000256" key="1">
    <source>
        <dbReference type="ARBA" id="ARBA00004141"/>
    </source>
</evidence>
<keyword evidence="7 10" id="KW-0472">Membrane</keyword>
<accession>A0A9P6AZ53</accession>
<organism evidence="11 12">
    <name type="scientific">Hydnum rufescens UP504</name>
    <dbReference type="NCBI Taxonomy" id="1448309"/>
    <lineage>
        <taxon>Eukaryota</taxon>
        <taxon>Fungi</taxon>
        <taxon>Dikarya</taxon>
        <taxon>Basidiomycota</taxon>
        <taxon>Agaricomycotina</taxon>
        <taxon>Agaricomycetes</taxon>
        <taxon>Cantharellales</taxon>
        <taxon>Hydnaceae</taxon>
        <taxon>Hydnum</taxon>
    </lineage>
</organism>
<dbReference type="AlphaFoldDB" id="A0A9P6AZ53"/>
<sequence length="339" mass="37555">MAADDTAFIFFASLALVLVLLPLPWHWNARNYGTLLYIAWTFVGNLVYFVNAIVWRGNLENPAPVWCDISTKLCIGVGVALPAVSLCINRRLYNIASTTYANSSPRTKLIQTVIDLSIGLGIPCVVMALHYIVQGHRYDIVENVGCLPTTYPTLPAIPLVFMWAPLLGLISMVYSILSILAFMKQRRNFKAILQSRNSHLNLSQYVRLMALAGTDLIFDIPLSIFLLWSNVHSGLQPWISFSNTHYGFSTVDYWPAATIKAIPGAWAGITINRWALPLAGFLFFFFFGLSGESLAFYKGVCTQGAKVFRTVRPRAKIPSSFPDSPITSVECNTGCPCQG</sequence>
<name>A0A9P6AZ53_9AGAM</name>
<evidence type="ECO:0000256" key="2">
    <source>
        <dbReference type="ARBA" id="ARBA00011085"/>
    </source>
</evidence>
<proteinExistence type="inferred from homology"/>
<dbReference type="PANTHER" id="PTHR28097:SF1">
    <property type="entry name" value="PHEROMONE A FACTOR RECEPTOR"/>
    <property type="match status" value="1"/>
</dbReference>
<feature type="transmembrane region" description="Helical" evidence="10">
    <location>
        <begin position="160"/>
        <end position="183"/>
    </location>
</feature>
<evidence type="ECO:0000256" key="7">
    <source>
        <dbReference type="ARBA" id="ARBA00023136"/>
    </source>
</evidence>
<comment type="subcellular location">
    <subcellularLocation>
        <location evidence="1">Membrane</location>
        <topology evidence="1">Multi-pass membrane protein</topology>
    </subcellularLocation>
</comment>
<dbReference type="GO" id="GO:0005886">
    <property type="term" value="C:plasma membrane"/>
    <property type="evidence" value="ECO:0007669"/>
    <property type="project" value="TreeGrafter"/>
</dbReference>
<comment type="similarity">
    <text evidence="2">Belongs to the G-protein coupled receptor 4 family.</text>
</comment>
<dbReference type="InterPro" id="IPR001546">
    <property type="entry name" value="GPCR_Pheromne_A_rcpt"/>
</dbReference>
<dbReference type="InterPro" id="IPR001499">
    <property type="entry name" value="GPCR_STE3"/>
</dbReference>
<feature type="transmembrane region" description="Helical" evidence="10">
    <location>
        <begin position="109"/>
        <end position="133"/>
    </location>
</feature>
<evidence type="ECO:0000256" key="8">
    <source>
        <dbReference type="ARBA" id="ARBA00023170"/>
    </source>
</evidence>
<evidence type="ECO:0000256" key="3">
    <source>
        <dbReference type="ARBA" id="ARBA00022507"/>
    </source>
</evidence>
<dbReference type="Proteomes" id="UP000886523">
    <property type="component" value="Unassembled WGS sequence"/>
</dbReference>
<dbReference type="GO" id="GO:0004933">
    <property type="term" value="F:mating-type a-factor pheromone receptor activity"/>
    <property type="evidence" value="ECO:0007669"/>
    <property type="project" value="InterPro"/>
</dbReference>
<feature type="transmembrane region" description="Helical" evidence="10">
    <location>
        <begin position="6"/>
        <end position="23"/>
    </location>
</feature>
<keyword evidence="6" id="KW-0297">G-protein coupled receptor</keyword>
<protein>
    <recommendedName>
        <fullName evidence="13">Pheromone receptor</fullName>
    </recommendedName>
</protein>
<keyword evidence="3" id="KW-0589">Pheromone response</keyword>
<evidence type="ECO:0000256" key="5">
    <source>
        <dbReference type="ARBA" id="ARBA00022989"/>
    </source>
</evidence>
<reference evidence="11" key="1">
    <citation type="journal article" date="2020" name="Nat. Commun.">
        <title>Large-scale genome sequencing of mycorrhizal fungi provides insights into the early evolution of symbiotic traits.</title>
        <authorList>
            <person name="Miyauchi S."/>
            <person name="Kiss E."/>
            <person name="Kuo A."/>
            <person name="Drula E."/>
            <person name="Kohler A."/>
            <person name="Sanchez-Garcia M."/>
            <person name="Morin E."/>
            <person name="Andreopoulos B."/>
            <person name="Barry K.W."/>
            <person name="Bonito G."/>
            <person name="Buee M."/>
            <person name="Carver A."/>
            <person name="Chen C."/>
            <person name="Cichocki N."/>
            <person name="Clum A."/>
            <person name="Culley D."/>
            <person name="Crous P.W."/>
            <person name="Fauchery L."/>
            <person name="Girlanda M."/>
            <person name="Hayes R.D."/>
            <person name="Keri Z."/>
            <person name="LaButti K."/>
            <person name="Lipzen A."/>
            <person name="Lombard V."/>
            <person name="Magnuson J."/>
            <person name="Maillard F."/>
            <person name="Murat C."/>
            <person name="Nolan M."/>
            <person name="Ohm R.A."/>
            <person name="Pangilinan J."/>
            <person name="Pereira M.F."/>
            <person name="Perotto S."/>
            <person name="Peter M."/>
            <person name="Pfister S."/>
            <person name="Riley R."/>
            <person name="Sitrit Y."/>
            <person name="Stielow J.B."/>
            <person name="Szollosi G."/>
            <person name="Zifcakova L."/>
            <person name="Stursova M."/>
            <person name="Spatafora J.W."/>
            <person name="Tedersoo L."/>
            <person name="Vaario L.M."/>
            <person name="Yamada A."/>
            <person name="Yan M."/>
            <person name="Wang P."/>
            <person name="Xu J."/>
            <person name="Bruns T."/>
            <person name="Baldrian P."/>
            <person name="Vilgalys R."/>
            <person name="Dunand C."/>
            <person name="Henrissat B."/>
            <person name="Grigoriev I.V."/>
            <person name="Hibbett D."/>
            <person name="Nagy L.G."/>
            <person name="Martin F.M."/>
        </authorList>
    </citation>
    <scope>NUCLEOTIDE SEQUENCE</scope>
    <source>
        <strain evidence="11">UP504</strain>
    </source>
</reference>
<dbReference type="PRINTS" id="PR00899">
    <property type="entry name" value="GPCRSTE3"/>
</dbReference>
<evidence type="ECO:0000256" key="6">
    <source>
        <dbReference type="ARBA" id="ARBA00023040"/>
    </source>
</evidence>
<dbReference type="PRINTS" id="PR00900">
    <property type="entry name" value="PHEROMONEAR"/>
</dbReference>
<dbReference type="CDD" id="cd14966">
    <property type="entry name" value="7tmD_STE3"/>
    <property type="match status" value="1"/>
</dbReference>